<feature type="domain" description="DUF306" evidence="2">
    <location>
        <begin position="83"/>
        <end position="187"/>
    </location>
</feature>
<dbReference type="Proteomes" id="UP000297834">
    <property type="component" value="Unassembled WGS sequence"/>
</dbReference>
<dbReference type="AlphaFoldDB" id="A0A4Y7X9U9"/>
<dbReference type="PANTHER" id="PTHR35535">
    <property type="entry name" value="HEAT SHOCK PROTEIN HSLJ"/>
    <property type="match status" value="1"/>
</dbReference>
<feature type="compositionally biased region" description="Low complexity" evidence="1">
    <location>
        <begin position="49"/>
        <end position="66"/>
    </location>
</feature>
<proteinExistence type="predicted"/>
<gene>
    <name evidence="3" type="ORF">E2B99_11535</name>
</gene>
<accession>A0A4Y7X9U9</accession>
<protein>
    <submittedName>
        <fullName evidence="3">META domain-containing protein</fullName>
    </submittedName>
</protein>
<dbReference type="Gene3D" id="2.40.128.270">
    <property type="match status" value="1"/>
</dbReference>
<feature type="region of interest" description="Disordered" evidence="1">
    <location>
        <begin position="46"/>
        <end position="66"/>
    </location>
</feature>
<dbReference type="RefSeq" id="WP_134245077.1">
    <property type="nucleotide sequence ID" value="NZ_SNTY01000058.1"/>
</dbReference>
<dbReference type="EMBL" id="SNTY01000058">
    <property type="protein sequence ID" value="TEU24725.1"/>
    <property type="molecule type" value="Genomic_DNA"/>
</dbReference>
<dbReference type="InterPro" id="IPR038670">
    <property type="entry name" value="HslJ-like_sf"/>
</dbReference>
<dbReference type="OrthoDB" id="6712633at2"/>
<evidence type="ECO:0000256" key="1">
    <source>
        <dbReference type="SAM" id="MobiDB-lite"/>
    </source>
</evidence>
<reference evidence="3 4" key="1">
    <citation type="submission" date="2019-03" db="EMBL/GenBank/DDBJ databases">
        <title>Alkanindiges illinoisensis: a potential pathogenic isolated from ascites of a gastric cancer patient with abdominal metastasis.</title>
        <authorList>
            <person name="Hu X."/>
            <person name="Yang B."/>
            <person name="Yan X."/>
            <person name="Lin L."/>
            <person name="Zhao H."/>
            <person name="Zhou F."/>
            <person name="Su B."/>
            <person name="Chen J."/>
            <person name="Rui Y."/>
            <person name="Wang Q."/>
            <person name="Zheng L."/>
        </authorList>
    </citation>
    <scope>NUCLEOTIDE SEQUENCE [LARGE SCALE GENOMIC DNA]</scope>
    <source>
        <strain evidence="3 4">NFYY 23406</strain>
    </source>
</reference>
<dbReference type="InterPro" id="IPR005184">
    <property type="entry name" value="DUF306_Meta_HslJ"/>
</dbReference>
<comment type="caution">
    <text evidence="3">The sequence shown here is derived from an EMBL/GenBank/DDBJ whole genome shotgun (WGS) entry which is preliminary data.</text>
</comment>
<organism evidence="3 4">
    <name type="scientific">Alkanindiges illinoisensis</name>
    <dbReference type="NCBI Taxonomy" id="197183"/>
    <lineage>
        <taxon>Bacteria</taxon>
        <taxon>Pseudomonadati</taxon>
        <taxon>Pseudomonadota</taxon>
        <taxon>Gammaproteobacteria</taxon>
        <taxon>Moraxellales</taxon>
        <taxon>Moraxellaceae</taxon>
        <taxon>Alkanindiges</taxon>
    </lineage>
</organism>
<evidence type="ECO:0000259" key="2">
    <source>
        <dbReference type="Pfam" id="PF03724"/>
    </source>
</evidence>
<dbReference type="Pfam" id="PF03724">
    <property type="entry name" value="META"/>
    <property type="match status" value="1"/>
</dbReference>
<dbReference type="InterPro" id="IPR053147">
    <property type="entry name" value="Hsp_HslJ-like"/>
</dbReference>
<dbReference type="PANTHER" id="PTHR35535:SF2">
    <property type="entry name" value="DUF306 DOMAIN-CONTAINING PROTEIN"/>
    <property type="match status" value="1"/>
</dbReference>
<evidence type="ECO:0000313" key="3">
    <source>
        <dbReference type="EMBL" id="TEU24725.1"/>
    </source>
</evidence>
<sequence length="192" mass="20750">MSNPLQQQVTALDCPTRLGWLKLVLLSSSLAITACQSTSTQKIVTQKISTSTAATPRSTSHQSTASTTAYRPLAVKNAGIPGLTDFRWDLVSINSKNPQPFINRPYLFLQSAAKTISGSTGCNALTGNYQIAEPQALKIQALAGHMACEDALAQEAEIMDVLGRVTRYQLQQNMLYLYDQNGALLMTARAGQ</sequence>
<evidence type="ECO:0000313" key="4">
    <source>
        <dbReference type="Proteomes" id="UP000297834"/>
    </source>
</evidence>
<keyword evidence="4" id="KW-1185">Reference proteome</keyword>
<name>A0A4Y7X9U9_9GAMM</name>